<keyword evidence="2" id="KW-0472">Membrane</keyword>
<accession>A0A6N8F5X9</accession>
<reference evidence="3 4" key="1">
    <citation type="submission" date="2019-11" db="EMBL/GenBank/DDBJ databases">
        <title>Draft genome sequences of five Paenibacillus species of dairy origin.</title>
        <authorList>
            <person name="Olajide A.M."/>
            <person name="Chen S."/>
            <person name="Lapointe G."/>
        </authorList>
    </citation>
    <scope>NUCLEOTIDE SEQUENCE [LARGE SCALE GENOMIC DNA]</scope>
    <source>
        <strain evidence="3 4">3CT49</strain>
    </source>
</reference>
<name>A0A6N8F5X9_PAEMA</name>
<dbReference type="Pfam" id="PF13432">
    <property type="entry name" value="TPR_16"/>
    <property type="match status" value="2"/>
</dbReference>
<sequence>MGEREQPPLAKSSPELVAEFIEELDGLYLNFASRCNVALWVELLNGNVLWQPGNQGLLGARVLDYLNEHYFLPEAVWGLLEDAFGLEERFIHDPSGFGERCPKVCEYAFRSSPAATLGYSSLSEADGIDVEAYLHAREDFVTAMLANEPDSAREALERALDIYDRDAEILRLQIEFYRRTGELERALSACDLWVSQFAGDAEVIIVRVSVLLNMGRPDEAREELERIRPARPDDAEVLSLLGRCYLRLEQMGSAREVYDRMLRNNSRDIEAVVGLANRCIHKRAAAVRQGPPKANAAVETRVGQAFAAGVFKEAGHLFMAEKRDCFLHHFAAYIITDCLVLQYGGFLPGIREAGDRSGRTAFGNGEGRAEKRSSRKRGSAEADKRVLYAIVLCLLYLRFIVLLFRSKRYLMYK</sequence>
<dbReference type="AlphaFoldDB" id="A0A6N8F5X9"/>
<gene>
    <name evidence="3" type="ORF">GNQ08_30135</name>
</gene>
<dbReference type="InterPro" id="IPR019734">
    <property type="entry name" value="TPR_rpt"/>
</dbReference>
<organism evidence="3 4">
    <name type="scientific">Paenibacillus macerans</name>
    <name type="common">Bacillus macerans</name>
    <dbReference type="NCBI Taxonomy" id="44252"/>
    <lineage>
        <taxon>Bacteria</taxon>
        <taxon>Bacillati</taxon>
        <taxon>Bacillota</taxon>
        <taxon>Bacilli</taxon>
        <taxon>Bacillales</taxon>
        <taxon>Paenibacillaceae</taxon>
        <taxon>Paenibacillus</taxon>
    </lineage>
</organism>
<dbReference type="Proteomes" id="UP000442469">
    <property type="component" value="Unassembled WGS sequence"/>
</dbReference>
<keyword evidence="2" id="KW-1133">Transmembrane helix</keyword>
<evidence type="ECO:0000313" key="4">
    <source>
        <dbReference type="Proteomes" id="UP000442469"/>
    </source>
</evidence>
<dbReference type="Gene3D" id="1.25.40.10">
    <property type="entry name" value="Tetratricopeptide repeat domain"/>
    <property type="match status" value="1"/>
</dbReference>
<dbReference type="PROSITE" id="PS50005">
    <property type="entry name" value="TPR"/>
    <property type="match status" value="1"/>
</dbReference>
<protein>
    <submittedName>
        <fullName evidence="3">Tetratricopeptide repeat protein</fullName>
    </submittedName>
</protein>
<dbReference type="RefSeq" id="WP_196427606.1">
    <property type="nucleotide sequence ID" value="NZ_WNZZ01000048.1"/>
</dbReference>
<feature type="repeat" description="TPR" evidence="1">
    <location>
        <begin position="235"/>
        <end position="268"/>
    </location>
</feature>
<dbReference type="InterPro" id="IPR011990">
    <property type="entry name" value="TPR-like_helical_dom_sf"/>
</dbReference>
<evidence type="ECO:0000256" key="1">
    <source>
        <dbReference type="PROSITE-ProRule" id="PRU00339"/>
    </source>
</evidence>
<feature type="transmembrane region" description="Helical" evidence="2">
    <location>
        <begin position="386"/>
        <end position="404"/>
    </location>
</feature>
<dbReference type="EMBL" id="WNZZ01000048">
    <property type="protein sequence ID" value="MUG26590.1"/>
    <property type="molecule type" value="Genomic_DNA"/>
</dbReference>
<keyword evidence="2" id="KW-0812">Transmembrane</keyword>
<dbReference type="SUPFAM" id="SSF48452">
    <property type="entry name" value="TPR-like"/>
    <property type="match status" value="1"/>
</dbReference>
<proteinExistence type="predicted"/>
<comment type="caution">
    <text evidence="3">The sequence shown here is derived from an EMBL/GenBank/DDBJ whole genome shotgun (WGS) entry which is preliminary data.</text>
</comment>
<evidence type="ECO:0000313" key="3">
    <source>
        <dbReference type="EMBL" id="MUG26590.1"/>
    </source>
</evidence>
<keyword evidence="1" id="KW-0802">TPR repeat</keyword>
<evidence type="ECO:0000256" key="2">
    <source>
        <dbReference type="SAM" id="Phobius"/>
    </source>
</evidence>